<protein>
    <submittedName>
        <fullName evidence="2">Uncharacterized protein</fullName>
    </submittedName>
</protein>
<dbReference type="OrthoDB" id="466175at2"/>
<accession>A0A1Z4LVK5</accession>
<evidence type="ECO:0000313" key="3">
    <source>
        <dbReference type="Proteomes" id="UP000218418"/>
    </source>
</evidence>
<dbReference type="AlphaFoldDB" id="A0A1Z4LVK5"/>
<proteinExistence type="predicted"/>
<evidence type="ECO:0000313" key="2">
    <source>
        <dbReference type="EMBL" id="BAY85285.1"/>
    </source>
</evidence>
<gene>
    <name evidence="2" type="ORF">NIES267_47840</name>
</gene>
<name>A0A1Z4LVK5_9CYAN</name>
<feature type="compositionally biased region" description="Polar residues" evidence="1">
    <location>
        <begin position="48"/>
        <end position="57"/>
    </location>
</feature>
<organism evidence="2 3">
    <name type="scientific">Calothrix parasitica NIES-267</name>
    <dbReference type="NCBI Taxonomy" id="1973488"/>
    <lineage>
        <taxon>Bacteria</taxon>
        <taxon>Bacillati</taxon>
        <taxon>Cyanobacteriota</taxon>
        <taxon>Cyanophyceae</taxon>
        <taxon>Nostocales</taxon>
        <taxon>Calotrichaceae</taxon>
        <taxon>Calothrix</taxon>
    </lineage>
</organism>
<sequence>MSNGEKQVLPENPALAEPGKGAPGNNHKAVQMAQTTAVNPPDAKIPSNAPTEQSKQQIKAVEKQEEGTMSTTDGFVIDEAGQLDNYAVEPKMYVEEK</sequence>
<dbReference type="EMBL" id="AP018227">
    <property type="protein sequence ID" value="BAY85285.1"/>
    <property type="molecule type" value="Genomic_DNA"/>
</dbReference>
<evidence type="ECO:0000256" key="1">
    <source>
        <dbReference type="SAM" id="MobiDB-lite"/>
    </source>
</evidence>
<reference evidence="2 3" key="1">
    <citation type="submission" date="2017-06" db="EMBL/GenBank/DDBJ databases">
        <title>Genome sequencing of cyanobaciteial culture collection at National Institute for Environmental Studies (NIES).</title>
        <authorList>
            <person name="Hirose Y."/>
            <person name="Shimura Y."/>
            <person name="Fujisawa T."/>
            <person name="Nakamura Y."/>
            <person name="Kawachi M."/>
        </authorList>
    </citation>
    <scope>NUCLEOTIDE SEQUENCE [LARGE SCALE GENOMIC DNA]</scope>
    <source>
        <strain evidence="2 3">NIES-267</strain>
    </source>
</reference>
<keyword evidence="3" id="KW-1185">Reference proteome</keyword>
<feature type="region of interest" description="Disordered" evidence="1">
    <location>
        <begin position="1"/>
        <end position="76"/>
    </location>
</feature>
<dbReference type="Proteomes" id="UP000218418">
    <property type="component" value="Chromosome"/>
</dbReference>